<dbReference type="AlphaFoldDB" id="A0A397SNR3"/>
<protein>
    <submittedName>
        <fullName evidence="2">Uncharacterized protein</fullName>
    </submittedName>
</protein>
<keyword evidence="3" id="KW-1185">Reference proteome</keyword>
<dbReference type="Proteomes" id="UP000265703">
    <property type="component" value="Unassembled WGS sequence"/>
</dbReference>
<evidence type="ECO:0000313" key="2">
    <source>
        <dbReference type="EMBL" id="RIA84491.1"/>
    </source>
</evidence>
<proteinExistence type="predicted"/>
<reference evidence="2 3" key="1">
    <citation type="submission" date="2018-06" db="EMBL/GenBank/DDBJ databases">
        <title>Comparative genomics reveals the genomic features of Rhizophagus irregularis, R. cerebriforme, R. diaphanum and Gigaspora rosea, and their symbiotic lifestyle signature.</title>
        <authorList>
            <person name="Morin E."/>
            <person name="San Clemente H."/>
            <person name="Chen E.C.H."/>
            <person name="De La Providencia I."/>
            <person name="Hainaut M."/>
            <person name="Kuo A."/>
            <person name="Kohler A."/>
            <person name="Murat C."/>
            <person name="Tang N."/>
            <person name="Roy S."/>
            <person name="Loubradou J."/>
            <person name="Henrissat B."/>
            <person name="Grigoriev I.V."/>
            <person name="Corradi N."/>
            <person name="Roux C."/>
            <person name="Martin F.M."/>
        </authorList>
    </citation>
    <scope>NUCLEOTIDE SEQUENCE [LARGE SCALE GENOMIC DNA]</scope>
    <source>
        <strain evidence="2 3">DAOM 227022</strain>
    </source>
</reference>
<feature type="compositionally biased region" description="Basic and acidic residues" evidence="1">
    <location>
        <begin position="1"/>
        <end position="13"/>
    </location>
</feature>
<gene>
    <name evidence="2" type="ORF">C1645_742277</name>
</gene>
<sequence length="160" mass="19168">MYPSERSAEDHYEPLGSAEEKEADDQSLCSILKPMPKILMMMDRCQHASDYEKLRQKCNSMETSKKWLLREDKLYDFGLKCTREQQIFYLTYLNSFRPAIGFRREAMDQNFDRQKDFDRDRINTAYNLLREYEANGLKWKFGCYCTSGALLIMYLKVWKM</sequence>
<feature type="region of interest" description="Disordered" evidence="1">
    <location>
        <begin position="1"/>
        <end position="26"/>
    </location>
</feature>
<name>A0A397SNR3_9GLOM</name>
<dbReference type="EMBL" id="QKYT01000488">
    <property type="protein sequence ID" value="RIA84491.1"/>
    <property type="molecule type" value="Genomic_DNA"/>
</dbReference>
<comment type="caution">
    <text evidence="2">The sequence shown here is derived from an EMBL/GenBank/DDBJ whole genome shotgun (WGS) entry which is preliminary data.</text>
</comment>
<accession>A0A397SNR3</accession>
<evidence type="ECO:0000256" key="1">
    <source>
        <dbReference type="SAM" id="MobiDB-lite"/>
    </source>
</evidence>
<evidence type="ECO:0000313" key="3">
    <source>
        <dbReference type="Proteomes" id="UP000265703"/>
    </source>
</evidence>
<organism evidence="2 3">
    <name type="scientific">Glomus cerebriforme</name>
    <dbReference type="NCBI Taxonomy" id="658196"/>
    <lineage>
        <taxon>Eukaryota</taxon>
        <taxon>Fungi</taxon>
        <taxon>Fungi incertae sedis</taxon>
        <taxon>Mucoromycota</taxon>
        <taxon>Glomeromycotina</taxon>
        <taxon>Glomeromycetes</taxon>
        <taxon>Glomerales</taxon>
        <taxon>Glomeraceae</taxon>
        <taxon>Glomus</taxon>
    </lineage>
</organism>